<feature type="non-terminal residue" evidence="1">
    <location>
        <position position="1"/>
    </location>
</feature>
<reference evidence="1 2" key="1">
    <citation type="submission" date="2022-05" db="EMBL/GenBank/DDBJ databases">
        <authorList>
            <consortium name="Genoscope - CEA"/>
            <person name="William W."/>
        </authorList>
    </citation>
    <scope>NUCLEOTIDE SEQUENCE [LARGE SCALE GENOMIC DNA]</scope>
</reference>
<gene>
    <name evidence="1" type="ORF">PEVE_00011825</name>
</gene>
<comment type="caution">
    <text evidence="1">The sequence shown here is derived from an EMBL/GenBank/DDBJ whole genome shotgun (WGS) entry which is preliminary data.</text>
</comment>
<organism evidence="1 2">
    <name type="scientific">Porites evermanni</name>
    <dbReference type="NCBI Taxonomy" id="104178"/>
    <lineage>
        <taxon>Eukaryota</taxon>
        <taxon>Metazoa</taxon>
        <taxon>Cnidaria</taxon>
        <taxon>Anthozoa</taxon>
        <taxon>Hexacorallia</taxon>
        <taxon>Scleractinia</taxon>
        <taxon>Fungiina</taxon>
        <taxon>Poritidae</taxon>
        <taxon>Porites</taxon>
    </lineage>
</organism>
<feature type="non-terminal residue" evidence="1">
    <location>
        <position position="44"/>
    </location>
</feature>
<protein>
    <submittedName>
        <fullName evidence="1">Uncharacterized protein</fullName>
    </submittedName>
</protein>
<name>A0ABN8RGY7_9CNID</name>
<dbReference type="Proteomes" id="UP001159427">
    <property type="component" value="Unassembled WGS sequence"/>
</dbReference>
<keyword evidence="2" id="KW-1185">Reference proteome</keyword>
<accession>A0ABN8RGY7</accession>
<sequence length="44" mass="5210">RGFDYSVILLFLEQYHASECFASTRIRRRNTNTNVGEIYQAIQQ</sequence>
<proteinExistence type="predicted"/>
<dbReference type="EMBL" id="CALNXI010001860">
    <property type="protein sequence ID" value="CAH3178501.1"/>
    <property type="molecule type" value="Genomic_DNA"/>
</dbReference>
<evidence type="ECO:0000313" key="2">
    <source>
        <dbReference type="Proteomes" id="UP001159427"/>
    </source>
</evidence>
<evidence type="ECO:0000313" key="1">
    <source>
        <dbReference type="EMBL" id="CAH3178501.1"/>
    </source>
</evidence>